<protein>
    <submittedName>
        <fullName evidence="2">Uncharacterized protein</fullName>
    </submittedName>
</protein>
<organism evidence="2 3">
    <name type="scientific">Streptomyces johnsoniae</name>
    <dbReference type="NCBI Taxonomy" id="3075532"/>
    <lineage>
        <taxon>Bacteria</taxon>
        <taxon>Bacillati</taxon>
        <taxon>Actinomycetota</taxon>
        <taxon>Actinomycetes</taxon>
        <taxon>Kitasatosporales</taxon>
        <taxon>Streptomycetaceae</taxon>
        <taxon>Streptomyces</taxon>
    </lineage>
</organism>
<reference evidence="3" key="1">
    <citation type="submission" date="2023-07" db="EMBL/GenBank/DDBJ databases">
        <title>30 novel species of actinomycetes from the DSMZ collection.</title>
        <authorList>
            <person name="Nouioui I."/>
        </authorList>
    </citation>
    <scope>NUCLEOTIDE SEQUENCE [LARGE SCALE GENOMIC DNA]</scope>
    <source>
        <strain evidence="3">DSM 41886</strain>
    </source>
</reference>
<accession>A0ABU2S9R7</accession>
<keyword evidence="1" id="KW-0472">Membrane</keyword>
<dbReference type="EMBL" id="JAVREV010000009">
    <property type="protein sequence ID" value="MDT0444554.1"/>
    <property type="molecule type" value="Genomic_DNA"/>
</dbReference>
<keyword evidence="1" id="KW-1133">Transmembrane helix</keyword>
<name>A0ABU2S9R7_9ACTN</name>
<dbReference type="RefSeq" id="WP_311618799.1">
    <property type="nucleotide sequence ID" value="NZ_JAVREV010000009.1"/>
</dbReference>
<keyword evidence="3" id="KW-1185">Reference proteome</keyword>
<evidence type="ECO:0000313" key="3">
    <source>
        <dbReference type="Proteomes" id="UP001183615"/>
    </source>
</evidence>
<evidence type="ECO:0000256" key="1">
    <source>
        <dbReference type="SAM" id="Phobius"/>
    </source>
</evidence>
<feature type="transmembrane region" description="Helical" evidence="1">
    <location>
        <begin position="145"/>
        <end position="174"/>
    </location>
</feature>
<proteinExistence type="predicted"/>
<gene>
    <name evidence="2" type="ORF">RM779_18380</name>
</gene>
<evidence type="ECO:0000313" key="2">
    <source>
        <dbReference type="EMBL" id="MDT0444554.1"/>
    </source>
</evidence>
<comment type="caution">
    <text evidence="2">The sequence shown here is derived from an EMBL/GenBank/DDBJ whole genome shotgun (WGS) entry which is preliminary data.</text>
</comment>
<sequence>MAAGFTVDIAGAEGMRAGAWTDGEEFWIRCERNDEPTARVRLLAQDGERPAGASGPVTVAEVEARQRAGGSVAHPVLALSETDGTPSATVRPEERVPWPRRFAVTDAADRPLCLITRETSRFGRGGWRIDPADGGRPVVGRDGTLAGWAVFVLTLPLWVALFAGSLLVALLTFGHVAELLAWSRPQSVAWRRQGSPPVAGRVLTFGHLRVGYRRPGREPLDDRIVYAQAALHYFSRMHHD</sequence>
<dbReference type="Proteomes" id="UP001183615">
    <property type="component" value="Unassembled WGS sequence"/>
</dbReference>
<keyword evidence="1" id="KW-0812">Transmembrane</keyword>